<evidence type="ECO:0000313" key="3">
    <source>
        <dbReference type="Proteomes" id="UP000824024"/>
    </source>
</evidence>
<evidence type="ECO:0000313" key="2">
    <source>
        <dbReference type="EMBL" id="HIZ06997.1"/>
    </source>
</evidence>
<dbReference type="InterPro" id="IPR025664">
    <property type="entry name" value="Spore_III_AC/AD"/>
</dbReference>
<evidence type="ECO:0000256" key="1">
    <source>
        <dbReference type="SAM" id="Phobius"/>
    </source>
</evidence>
<protein>
    <submittedName>
        <fullName evidence="2">Stage III sporulation protein AD</fullName>
    </submittedName>
</protein>
<reference evidence="2" key="2">
    <citation type="submission" date="2021-04" db="EMBL/GenBank/DDBJ databases">
        <authorList>
            <person name="Gilroy R."/>
        </authorList>
    </citation>
    <scope>NUCLEOTIDE SEQUENCE</scope>
    <source>
        <strain evidence="2">CHK192-9172</strain>
    </source>
</reference>
<accession>A0A9D2D1S9</accession>
<name>A0A9D2D1S9_9FIRM</name>
<keyword evidence="1" id="KW-1133">Transmembrane helix</keyword>
<comment type="caution">
    <text evidence="2">The sequence shown here is derived from an EMBL/GenBank/DDBJ whole genome shotgun (WGS) entry which is preliminary data.</text>
</comment>
<dbReference type="Pfam" id="PF06686">
    <property type="entry name" value="SpoIIIAC"/>
    <property type="match status" value="2"/>
</dbReference>
<keyword evidence="1" id="KW-0812">Transmembrane</keyword>
<dbReference type="Proteomes" id="UP000824024">
    <property type="component" value="Unassembled WGS sequence"/>
</dbReference>
<gene>
    <name evidence="2" type="ORF">IAA08_03560</name>
</gene>
<keyword evidence="1" id="KW-0472">Membrane</keyword>
<sequence>MSVINVAMIGVCGVLLSVFLKQQKNDYALYISLGAAVCILILAVNRLGTVMESIEKIQSYIRIDGSYVKVLIKMIGITYVAEFASGLCRDAGYASVGAQIEMFGKFSIMAVSMPILLALIETIEGFLT</sequence>
<feature type="transmembrane region" description="Helical" evidence="1">
    <location>
        <begin position="27"/>
        <end position="45"/>
    </location>
</feature>
<reference evidence="2" key="1">
    <citation type="journal article" date="2021" name="PeerJ">
        <title>Extensive microbial diversity within the chicken gut microbiome revealed by metagenomics and culture.</title>
        <authorList>
            <person name="Gilroy R."/>
            <person name="Ravi A."/>
            <person name="Getino M."/>
            <person name="Pursley I."/>
            <person name="Horton D.L."/>
            <person name="Alikhan N.F."/>
            <person name="Baker D."/>
            <person name="Gharbi K."/>
            <person name="Hall N."/>
            <person name="Watson M."/>
            <person name="Adriaenssens E.M."/>
            <person name="Foster-Nyarko E."/>
            <person name="Jarju S."/>
            <person name="Secka A."/>
            <person name="Antonio M."/>
            <person name="Oren A."/>
            <person name="Chaudhuri R.R."/>
            <person name="La Ragione R."/>
            <person name="Hildebrand F."/>
            <person name="Pallen M.J."/>
        </authorList>
    </citation>
    <scope>NUCLEOTIDE SEQUENCE</scope>
    <source>
        <strain evidence="2">CHK192-9172</strain>
    </source>
</reference>
<dbReference type="EMBL" id="DXCH01000096">
    <property type="protein sequence ID" value="HIZ06997.1"/>
    <property type="molecule type" value="Genomic_DNA"/>
</dbReference>
<dbReference type="AlphaFoldDB" id="A0A9D2D1S9"/>
<proteinExistence type="predicted"/>
<organism evidence="2 3">
    <name type="scientific">Candidatus Eubacterium avistercoris</name>
    <dbReference type="NCBI Taxonomy" id="2838567"/>
    <lineage>
        <taxon>Bacteria</taxon>
        <taxon>Bacillati</taxon>
        <taxon>Bacillota</taxon>
        <taxon>Clostridia</taxon>
        <taxon>Eubacteriales</taxon>
        <taxon>Eubacteriaceae</taxon>
        <taxon>Eubacterium</taxon>
    </lineage>
</organism>